<organism evidence="2 3">
    <name type="scientific">Diversispora epigaea</name>
    <dbReference type="NCBI Taxonomy" id="1348612"/>
    <lineage>
        <taxon>Eukaryota</taxon>
        <taxon>Fungi</taxon>
        <taxon>Fungi incertae sedis</taxon>
        <taxon>Mucoromycota</taxon>
        <taxon>Glomeromycotina</taxon>
        <taxon>Glomeromycetes</taxon>
        <taxon>Diversisporales</taxon>
        <taxon>Diversisporaceae</taxon>
        <taxon>Diversispora</taxon>
    </lineage>
</organism>
<proteinExistence type="predicted"/>
<dbReference type="Proteomes" id="UP000266861">
    <property type="component" value="Unassembled WGS sequence"/>
</dbReference>
<dbReference type="AlphaFoldDB" id="A0A397G277"/>
<feature type="compositionally biased region" description="Low complexity" evidence="1">
    <location>
        <begin position="268"/>
        <end position="341"/>
    </location>
</feature>
<accession>A0A397G277</accession>
<comment type="caution">
    <text evidence="2">The sequence shown here is derived from an EMBL/GenBank/DDBJ whole genome shotgun (WGS) entry which is preliminary data.</text>
</comment>
<sequence>MDPTDAPAIEVKSSEELVHELTGIGMSPTIEVNSSPEELVHEITETLSTSEEELVHELTGMSPTIEVNSSPEELVQEITETLSTSEEELVYDNIYQPIEPFFLTNKDLEKFIKNQADINYNDSLNCIQFNKPQITINKSNIWSESFGSNISNFLSVESNVYFGTSAASHANFERLIKLLINKKNEIDEVLESAYIIGPDFQESSSVPHISCWTTKPLIMPILEKLEELFDDVDGEYEVVNHAITPIDEDEETNAKCGLIGTSSNRLTSNTNGNTNSDNNANNNYSNNYNNNNNNDNYDNNANNNYHNNNSRNNDSYSDNNNNNNYNNNKNNNNNKNSNNNYDSDDKILISSEVIAKVADLNFPDAKQDFNISAFVWAKIDPLPNNSNRSNLKFSININDCRMGPMLSKNWPSLGKLGSGYFLDSVEIWVTPIEDESMSDKPLYKVINGPSPQQFNKDIDISKVHEYNNGINASFNGDPGITLDHSRRNGKEIKSTTKEWELTVGGSCTTGLNWRYQYTANKNFDRRKSFAPGEHSCHWITLETMSGFHITITQVLRCEITDIWQKLKPGTKSKLMLICPKLSHTLKITFNSLKNFDENFANLKNSEKFHEGRLKVTVEKNTFPHIEKPKNSNIGNFNIERKVT</sequence>
<feature type="region of interest" description="Disordered" evidence="1">
    <location>
        <begin position="259"/>
        <end position="343"/>
    </location>
</feature>
<evidence type="ECO:0000256" key="1">
    <source>
        <dbReference type="SAM" id="MobiDB-lite"/>
    </source>
</evidence>
<gene>
    <name evidence="2" type="ORF">Glove_692g19</name>
</gene>
<evidence type="ECO:0000313" key="2">
    <source>
        <dbReference type="EMBL" id="RHZ45065.1"/>
    </source>
</evidence>
<evidence type="ECO:0000313" key="3">
    <source>
        <dbReference type="Proteomes" id="UP000266861"/>
    </source>
</evidence>
<dbReference type="EMBL" id="PQFF01000557">
    <property type="protein sequence ID" value="RHZ45065.1"/>
    <property type="molecule type" value="Genomic_DNA"/>
</dbReference>
<protein>
    <submittedName>
        <fullName evidence="2">Uncharacterized protein</fullName>
    </submittedName>
</protein>
<keyword evidence="3" id="KW-1185">Reference proteome</keyword>
<dbReference type="STRING" id="1348612.A0A397G277"/>
<name>A0A397G277_9GLOM</name>
<dbReference type="OrthoDB" id="2447036at2759"/>
<reference evidence="2 3" key="1">
    <citation type="submission" date="2018-08" db="EMBL/GenBank/DDBJ databases">
        <title>Genome and evolution of the arbuscular mycorrhizal fungus Diversispora epigaea (formerly Glomus versiforme) and its bacterial endosymbionts.</title>
        <authorList>
            <person name="Sun X."/>
            <person name="Fei Z."/>
            <person name="Harrison M."/>
        </authorList>
    </citation>
    <scope>NUCLEOTIDE SEQUENCE [LARGE SCALE GENOMIC DNA]</scope>
    <source>
        <strain evidence="2 3">IT104</strain>
    </source>
</reference>